<dbReference type="EMBL" id="GDID01000055">
    <property type="protein sequence ID" value="JAP96551.1"/>
    <property type="molecule type" value="Transcribed_RNA"/>
</dbReference>
<dbReference type="GO" id="GO:0016746">
    <property type="term" value="F:acyltransferase activity"/>
    <property type="evidence" value="ECO:0007669"/>
    <property type="project" value="UniProtKB-KW"/>
</dbReference>
<dbReference type="PANTHER" id="PTHR23063:SF52">
    <property type="entry name" value="LYSOPHOSPHATIDYLCHOLINE ACYLTRANSFERASE"/>
    <property type="match status" value="1"/>
</dbReference>
<protein>
    <submittedName>
        <fullName evidence="8">Transmembrane domain-containing protein</fullName>
    </submittedName>
</protein>
<feature type="transmembrane region" description="Helical" evidence="7">
    <location>
        <begin position="20"/>
        <end position="50"/>
    </location>
</feature>
<feature type="non-terminal residue" evidence="8">
    <location>
        <position position="1"/>
    </location>
</feature>
<evidence type="ECO:0000256" key="6">
    <source>
        <dbReference type="ARBA" id="ARBA00023315"/>
    </source>
</evidence>
<dbReference type="AlphaFoldDB" id="A0A146KML1"/>
<organism evidence="8">
    <name type="scientific">Trepomonas sp. PC1</name>
    <dbReference type="NCBI Taxonomy" id="1076344"/>
    <lineage>
        <taxon>Eukaryota</taxon>
        <taxon>Metamonada</taxon>
        <taxon>Diplomonadida</taxon>
        <taxon>Hexamitidae</taxon>
        <taxon>Hexamitinae</taxon>
        <taxon>Trepomonas</taxon>
    </lineage>
</organism>
<feature type="non-terminal residue" evidence="8">
    <location>
        <position position="192"/>
    </location>
</feature>
<evidence type="ECO:0000256" key="5">
    <source>
        <dbReference type="ARBA" id="ARBA00023136"/>
    </source>
</evidence>
<gene>
    <name evidence="8" type="ORF">TPC1_10078</name>
</gene>
<dbReference type="GO" id="GO:0006629">
    <property type="term" value="P:lipid metabolic process"/>
    <property type="evidence" value="ECO:0007669"/>
    <property type="project" value="UniProtKB-KW"/>
</dbReference>
<evidence type="ECO:0000256" key="3">
    <source>
        <dbReference type="ARBA" id="ARBA00022989"/>
    </source>
</evidence>
<evidence type="ECO:0000256" key="2">
    <source>
        <dbReference type="ARBA" id="ARBA00022692"/>
    </source>
</evidence>
<keyword evidence="4" id="KW-0443">Lipid metabolism</keyword>
<evidence type="ECO:0000313" key="8">
    <source>
        <dbReference type="EMBL" id="JAP96551.1"/>
    </source>
</evidence>
<reference evidence="8" key="1">
    <citation type="submission" date="2015-07" db="EMBL/GenBank/DDBJ databases">
        <title>Adaptation to a free-living lifestyle via gene acquisitions in the diplomonad Trepomonas sp. PC1.</title>
        <authorList>
            <person name="Xu F."/>
            <person name="Jerlstrom-Hultqvist J."/>
            <person name="Kolisko M."/>
            <person name="Simpson A.G.B."/>
            <person name="Roger A.J."/>
            <person name="Svard S.G."/>
            <person name="Andersson J.O."/>
        </authorList>
    </citation>
    <scope>NUCLEOTIDE SEQUENCE</scope>
    <source>
        <strain evidence="8">PC1</strain>
    </source>
</reference>
<proteinExistence type="predicted"/>
<keyword evidence="3 7" id="KW-1133">Transmembrane helix</keyword>
<name>A0A146KML1_9EUKA</name>
<evidence type="ECO:0000256" key="4">
    <source>
        <dbReference type="ARBA" id="ARBA00023098"/>
    </source>
</evidence>
<accession>A0A146KML1</accession>
<keyword evidence="6" id="KW-0012">Acyltransferase</keyword>
<sequence length="192" mass="21832">PASKNPFIIKDYETKMIYKLLIVPLILISPLLMLIRSILIMIILYFFGSLAYIANLGSNHPKPLSKTRLFFMRCIAKGQGYCLLLAQGLILIKKNKYPQRPRVMVYKHTSFNDVSIACAAFPGAAISKHQIAEFWPFRQSLTLSRALFVNRDGNVPEKLKHLVKRNVTQQMQEFLEVQTISPIVLCPEGTVP</sequence>
<feature type="transmembrane region" description="Helical" evidence="7">
    <location>
        <begin position="70"/>
        <end position="92"/>
    </location>
</feature>
<dbReference type="SUPFAM" id="SSF69593">
    <property type="entry name" value="Glycerol-3-phosphate (1)-acyltransferase"/>
    <property type="match status" value="1"/>
</dbReference>
<keyword evidence="2 7" id="KW-0812">Transmembrane</keyword>
<keyword evidence="5 7" id="KW-0472">Membrane</keyword>
<evidence type="ECO:0000256" key="7">
    <source>
        <dbReference type="SAM" id="Phobius"/>
    </source>
</evidence>
<keyword evidence="1" id="KW-0808">Transferase</keyword>
<dbReference type="PANTHER" id="PTHR23063">
    <property type="entry name" value="PHOSPHOLIPID ACYLTRANSFERASE"/>
    <property type="match status" value="1"/>
</dbReference>
<evidence type="ECO:0000256" key="1">
    <source>
        <dbReference type="ARBA" id="ARBA00022679"/>
    </source>
</evidence>